<dbReference type="GO" id="GO:0005737">
    <property type="term" value="C:cytoplasm"/>
    <property type="evidence" value="ECO:0007669"/>
    <property type="project" value="TreeGrafter"/>
</dbReference>
<dbReference type="InterPro" id="IPR015424">
    <property type="entry name" value="PyrdxlP-dep_Trfase"/>
</dbReference>
<protein>
    <submittedName>
        <fullName evidence="6">O-acetylhomoserine sulfhydrylase</fullName>
        <ecNumber evidence="6">2.5.1.49</ecNumber>
    </submittedName>
</protein>
<keyword evidence="7" id="KW-1185">Reference proteome</keyword>
<dbReference type="PANTHER" id="PTHR43797:SF2">
    <property type="entry name" value="HOMOCYSTEINE_CYSTEINE SYNTHASE"/>
    <property type="match status" value="1"/>
</dbReference>
<dbReference type="InterPro" id="IPR006235">
    <property type="entry name" value="OAc-hSer/O-AcSer_sulfhydrylase"/>
</dbReference>
<dbReference type="GO" id="GO:0004124">
    <property type="term" value="F:cysteine synthase activity"/>
    <property type="evidence" value="ECO:0007669"/>
    <property type="project" value="TreeGrafter"/>
</dbReference>
<evidence type="ECO:0000313" key="7">
    <source>
        <dbReference type="Proteomes" id="UP000001822"/>
    </source>
</evidence>
<proteinExistence type="inferred from homology"/>
<dbReference type="EC" id="2.5.1.49" evidence="6"/>
<evidence type="ECO:0000256" key="1">
    <source>
        <dbReference type="ARBA" id="ARBA00001933"/>
    </source>
</evidence>
<dbReference type="InterPro" id="IPR000277">
    <property type="entry name" value="Cys/Met-Metab_PyrdxlP-dep_enz"/>
</dbReference>
<dbReference type="InterPro" id="IPR015421">
    <property type="entry name" value="PyrdxlP-dep_Trfase_major"/>
</dbReference>
<dbReference type="KEGG" id="chu:CHU_1812"/>
<comment type="similarity">
    <text evidence="2 5">Belongs to the trans-sulfuration enzymes family.</text>
</comment>
<dbReference type="GO" id="GO:0006535">
    <property type="term" value="P:cysteine biosynthetic process from serine"/>
    <property type="evidence" value="ECO:0007669"/>
    <property type="project" value="TreeGrafter"/>
</dbReference>
<dbReference type="GO" id="GO:0003961">
    <property type="term" value="F:O-acetylhomoserine aminocarboxypropyltransferase activity"/>
    <property type="evidence" value="ECO:0007669"/>
    <property type="project" value="UniProtKB-EC"/>
</dbReference>
<dbReference type="Gene3D" id="3.90.1150.10">
    <property type="entry name" value="Aspartate Aminotransferase, domain 1"/>
    <property type="match status" value="1"/>
</dbReference>
<dbReference type="GO" id="GO:0030170">
    <property type="term" value="F:pyridoxal phosphate binding"/>
    <property type="evidence" value="ECO:0007669"/>
    <property type="project" value="InterPro"/>
</dbReference>
<dbReference type="PANTHER" id="PTHR43797">
    <property type="entry name" value="HOMOCYSTEINE/CYSTEINE SYNTHASE"/>
    <property type="match status" value="1"/>
</dbReference>
<organism evidence="6 7">
    <name type="scientific">Cytophaga hutchinsonii (strain ATCC 33406 / DSM 1761 / CIP 103989 / NBRC 15051 / NCIMB 9469 / D465)</name>
    <dbReference type="NCBI Taxonomy" id="269798"/>
    <lineage>
        <taxon>Bacteria</taxon>
        <taxon>Pseudomonadati</taxon>
        <taxon>Bacteroidota</taxon>
        <taxon>Cytophagia</taxon>
        <taxon>Cytophagales</taxon>
        <taxon>Cytophagaceae</taxon>
        <taxon>Cytophaga</taxon>
    </lineage>
</organism>
<keyword evidence="3 6" id="KW-0808">Transferase</keyword>
<dbReference type="AlphaFoldDB" id="A0A6N4SS20"/>
<comment type="cofactor">
    <cofactor evidence="1 5">
        <name>pyridoxal 5'-phosphate</name>
        <dbReference type="ChEBI" id="CHEBI:597326"/>
    </cofactor>
</comment>
<sequence>MTAITLSNRPVYTLSEINKISHSISTNHQLLEVEKQIASIESGVNALAKKTFRSARFSLIKNLLPKGGTVLSFQSKREWLEDTAIFQRKSVSIIYTENYSADDWESILTNAIDVVYISTIQQQTLNVQDYGYIIQKAHSLNIPVVFDNTFGGLGHIYSPLKDGADFVLIDTSSIELFSKHRVHAFIVEGENGILHSNKDKVLGKTVLGVQKNNRILHTKWTYLFADKEDYLEKLVKKASRKFGDYSRTANYVARWLNNQEDIMEINYPGLKSAESHIHAELYFKGGYGYTFKFSLWDNDYSYSLLKGLFRSGNVNGVQVEVDSERKEFFIQIRTEDYTRVLNYFQKVFSILKGSVEFKQNITKENKLKQVFDFELKQLLTANATTYKRRN</sequence>
<dbReference type="SUPFAM" id="SSF53383">
    <property type="entry name" value="PLP-dependent transferases"/>
    <property type="match status" value="1"/>
</dbReference>
<reference evidence="6 7" key="1">
    <citation type="journal article" date="2007" name="Appl. Environ. Microbiol.">
        <title>Genome sequence of the cellulolytic gliding bacterium Cytophaga hutchinsonii.</title>
        <authorList>
            <person name="Xie G."/>
            <person name="Bruce D.C."/>
            <person name="Challacombe J.F."/>
            <person name="Chertkov O."/>
            <person name="Detter J.C."/>
            <person name="Gilna P."/>
            <person name="Han C.S."/>
            <person name="Lucas S."/>
            <person name="Misra M."/>
            <person name="Myers G.L."/>
            <person name="Richardson P."/>
            <person name="Tapia R."/>
            <person name="Thayer N."/>
            <person name="Thompson L.S."/>
            <person name="Brettin T.S."/>
            <person name="Henrissat B."/>
            <person name="Wilson D.B."/>
            <person name="McBride M.J."/>
        </authorList>
    </citation>
    <scope>NUCLEOTIDE SEQUENCE [LARGE SCALE GENOMIC DNA]</scope>
    <source>
        <strain evidence="7">ATCC 33406 / DSM 1761 / CIP 103989 / NBRC 15051 / NCIMB 9469 / D465</strain>
    </source>
</reference>
<accession>A0A6N4SS20</accession>
<dbReference type="RefSeq" id="WP_011585196.1">
    <property type="nucleotide sequence ID" value="NC_008255.1"/>
</dbReference>
<evidence type="ECO:0000313" key="6">
    <source>
        <dbReference type="EMBL" id="ABG59079.1"/>
    </source>
</evidence>
<dbReference type="Gene3D" id="3.40.640.10">
    <property type="entry name" value="Type I PLP-dependent aspartate aminotransferase-like (Major domain)"/>
    <property type="match status" value="1"/>
</dbReference>
<evidence type="ECO:0000256" key="2">
    <source>
        <dbReference type="ARBA" id="ARBA00009077"/>
    </source>
</evidence>
<dbReference type="Pfam" id="PF01053">
    <property type="entry name" value="Cys_Met_Meta_PP"/>
    <property type="match status" value="1"/>
</dbReference>
<gene>
    <name evidence="6" type="primary">oahS</name>
    <name evidence="6" type="ordered locus">CHU_1812</name>
</gene>
<dbReference type="GO" id="GO:0071269">
    <property type="term" value="P:L-homocysteine biosynthetic process"/>
    <property type="evidence" value="ECO:0007669"/>
    <property type="project" value="TreeGrafter"/>
</dbReference>
<keyword evidence="4 5" id="KW-0663">Pyridoxal phosphate</keyword>
<evidence type="ECO:0000256" key="4">
    <source>
        <dbReference type="ARBA" id="ARBA00022898"/>
    </source>
</evidence>
<dbReference type="GO" id="GO:0019346">
    <property type="term" value="P:transsulfuration"/>
    <property type="evidence" value="ECO:0007669"/>
    <property type="project" value="InterPro"/>
</dbReference>
<evidence type="ECO:0000256" key="5">
    <source>
        <dbReference type="RuleBase" id="RU362118"/>
    </source>
</evidence>
<dbReference type="InterPro" id="IPR015422">
    <property type="entry name" value="PyrdxlP-dep_Trfase_small"/>
</dbReference>
<evidence type="ECO:0000256" key="3">
    <source>
        <dbReference type="ARBA" id="ARBA00022679"/>
    </source>
</evidence>
<dbReference type="EMBL" id="CP000383">
    <property type="protein sequence ID" value="ABG59079.1"/>
    <property type="molecule type" value="Genomic_DNA"/>
</dbReference>
<dbReference type="OrthoDB" id="9803729at2"/>
<dbReference type="Proteomes" id="UP000001822">
    <property type="component" value="Chromosome"/>
</dbReference>
<name>A0A6N4SS20_CYTH3</name>